<keyword evidence="2" id="KW-0813">Transport</keyword>
<dbReference type="InterPro" id="IPR006059">
    <property type="entry name" value="SBP"/>
</dbReference>
<protein>
    <submittedName>
        <fullName evidence="5">Extracellular solute-binding protein</fullName>
    </submittedName>
</protein>
<keyword evidence="3 4" id="KW-0732">Signal</keyword>
<dbReference type="EMBL" id="JAMDMX010000001">
    <property type="protein sequence ID" value="MCY9691351.1"/>
    <property type="molecule type" value="Genomic_DNA"/>
</dbReference>
<feature type="chain" id="PRO_5046901405" evidence="4">
    <location>
        <begin position="19"/>
        <end position="446"/>
    </location>
</feature>
<dbReference type="PROSITE" id="PS51257">
    <property type="entry name" value="PROKAR_LIPOPROTEIN"/>
    <property type="match status" value="1"/>
</dbReference>
<comment type="similarity">
    <text evidence="1">Belongs to the bacterial solute-binding protein 1 family.</text>
</comment>
<accession>A0ABT4G5A4</accession>
<dbReference type="Proteomes" id="UP001527099">
    <property type="component" value="Unassembled WGS sequence"/>
</dbReference>
<evidence type="ECO:0000256" key="2">
    <source>
        <dbReference type="ARBA" id="ARBA00022448"/>
    </source>
</evidence>
<evidence type="ECO:0000256" key="1">
    <source>
        <dbReference type="ARBA" id="ARBA00008520"/>
    </source>
</evidence>
<dbReference type="SUPFAM" id="SSF53850">
    <property type="entry name" value="Periplasmic binding protein-like II"/>
    <property type="match status" value="1"/>
</dbReference>
<reference evidence="5 6" key="1">
    <citation type="submission" date="2022-05" db="EMBL/GenBank/DDBJ databases">
        <title>Genome Sequencing of Bee-Associated Microbes.</title>
        <authorList>
            <person name="Dunlap C."/>
        </authorList>
    </citation>
    <scope>NUCLEOTIDE SEQUENCE [LARGE SCALE GENOMIC DNA]</scope>
    <source>
        <strain evidence="5 6">NRRL B-14421</strain>
    </source>
</reference>
<evidence type="ECO:0000313" key="5">
    <source>
        <dbReference type="EMBL" id="MCY9691351.1"/>
    </source>
</evidence>
<dbReference type="Gene3D" id="3.40.190.10">
    <property type="entry name" value="Periplasmic binding protein-like II"/>
    <property type="match status" value="2"/>
</dbReference>
<dbReference type="PANTHER" id="PTHR30061">
    <property type="entry name" value="MALTOSE-BINDING PERIPLASMIC PROTEIN"/>
    <property type="match status" value="1"/>
</dbReference>
<gene>
    <name evidence="5" type="ORF">M5X19_00170</name>
</gene>
<name>A0ABT4G5A4_9BACL</name>
<dbReference type="Pfam" id="PF13416">
    <property type="entry name" value="SBP_bac_8"/>
    <property type="match status" value="1"/>
</dbReference>
<evidence type="ECO:0000313" key="6">
    <source>
        <dbReference type="Proteomes" id="UP001527099"/>
    </source>
</evidence>
<evidence type="ECO:0000256" key="3">
    <source>
        <dbReference type="ARBA" id="ARBA00022729"/>
    </source>
</evidence>
<sequence>MKKSKLVMSTLVTMVGLSAILSGCGTSSTPKSGGNADKAQPTTAATASSEKKVSFQWLAHTAYSAKSSDPKRVEYINTSLENYKKAHPNVEIDSRDYDGKVSNLMIMASGDRAPDAAMIDAYMLPKFYKYLQPLDSYFEKAGLKIDDFFPFAQSIMKGPDGKIYGIQFTTDTRVLYYRKDLVPTPPKTWDEVIQVGTKLKAAGYDALLMPAGRAEAASVSVVLPMFLSQGGELVNNEGKAVFGEGANREKMLNVFNFLKKAADTGVTPKRSANIKNEADQNGDIATDKVAMFIGGNWQVNQLKDTLGAERFAKYAVAPVPTMSGENAVAMSGGWAWGLFTKDPDKQKAAFDFLMQTYMGDKGMANWTTIGGYLPPRKSVYDNADFKGNEFTKTFREIMEKTGRARPASDDYTVISEQLQIAASSVVSGSLSPEDALNNAWKVLSQK</sequence>
<comment type="caution">
    <text evidence="5">The sequence shown here is derived from an EMBL/GenBank/DDBJ whole genome shotgun (WGS) entry which is preliminary data.</text>
</comment>
<evidence type="ECO:0000256" key="4">
    <source>
        <dbReference type="SAM" id="SignalP"/>
    </source>
</evidence>
<feature type="signal peptide" evidence="4">
    <location>
        <begin position="1"/>
        <end position="18"/>
    </location>
</feature>
<keyword evidence="6" id="KW-1185">Reference proteome</keyword>
<organism evidence="5 6">
    <name type="scientific">Paenibacillus alginolyticus</name>
    <dbReference type="NCBI Taxonomy" id="59839"/>
    <lineage>
        <taxon>Bacteria</taxon>
        <taxon>Bacillati</taxon>
        <taxon>Bacillota</taxon>
        <taxon>Bacilli</taxon>
        <taxon>Bacillales</taxon>
        <taxon>Paenibacillaceae</taxon>
        <taxon>Paenibacillus</taxon>
    </lineage>
</organism>
<dbReference type="RefSeq" id="WP_029198814.1">
    <property type="nucleotide sequence ID" value="NZ_JAMDMW010000241.1"/>
</dbReference>
<proteinExistence type="inferred from homology"/>
<dbReference type="PANTHER" id="PTHR30061:SF50">
    <property type="entry name" value="MALTOSE_MALTODEXTRIN-BINDING PERIPLASMIC PROTEIN"/>
    <property type="match status" value="1"/>
</dbReference>